<evidence type="ECO:0000313" key="3">
    <source>
        <dbReference type="Proteomes" id="UP000017746"/>
    </source>
</evidence>
<dbReference type="InterPro" id="IPR001279">
    <property type="entry name" value="Metallo-B-lactamas"/>
</dbReference>
<keyword evidence="3" id="KW-1185">Reference proteome</keyword>
<evidence type="ECO:0000259" key="1">
    <source>
        <dbReference type="SMART" id="SM00849"/>
    </source>
</evidence>
<organism evidence="2 3">
    <name type="scientific">Actinoplanes friuliensis DSM 7358</name>
    <dbReference type="NCBI Taxonomy" id="1246995"/>
    <lineage>
        <taxon>Bacteria</taxon>
        <taxon>Bacillati</taxon>
        <taxon>Actinomycetota</taxon>
        <taxon>Actinomycetes</taxon>
        <taxon>Micromonosporales</taxon>
        <taxon>Micromonosporaceae</taxon>
        <taxon>Actinoplanes</taxon>
    </lineage>
</organism>
<name>U5W4R6_9ACTN</name>
<sequence length="251" mass="26111">MRITVLGGAGAWPEPTAGCSGYVIEHEDFILVVDPGYATLLPLLAYCPAAAVDAVVVTHGHPDHCADLHPLLRARALPREPLPPLPCYAPAGALDAVLALDEPELLDGAYSLHELSQAHRLVIGPFTIDTAWLPHFLPNAGLRITAGRTTVVYTGDSGPSPDFAGFAVGADLLIAESTYATEVPARQAGFLSTAVDAAALATRAEAGTLWLTHLWPGSSPAAHLEAAARGYAGPTAVARPGLAWTSPVEPR</sequence>
<protein>
    <submittedName>
        <fullName evidence="2">Beta-lactamase domain-containing protein</fullName>
    </submittedName>
</protein>
<dbReference type="GO" id="GO:0042781">
    <property type="term" value="F:3'-tRNA processing endoribonuclease activity"/>
    <property type="evidence" value="ECO:0007669"/>
    <property type="project" value="TreeGrafter"/>
</dbReference>
<proteinExistence type="predicted"/>
<dbReference type="InterPro" id="IPR036866">
    <property type="entry name" value="RibonucZ/Hydroxyglut_hydro"/>
</dbReference>
<dbReference type="PANTHER" id="PTHR46018">
    <property type="entry name" value="ZINC PHOSPHODIESTERASE ELAC PROTEIN 1"/>
    <property type="match status" value="1"/>
</dbReference>
<dbReference type="OrthoDB" id="9800940at2"/>
<dbReference type="EMBL" id="CP006272">
    <property type="protein sequence ID" value="AGZ44109.1"/>
    <property type="molecule type" value="Genomic_DNA"/>
</dbReference>
<gene>
    <name evidence="2" type="ORF">AFR_29240</name>
</gene>
<dbReference type="HOGENOM" id="CLU_031317_3_0_11"/>
<evidence type="ECO:0000313" key="2">
    <source>
        <dbReference type="EMBL" id="AGZ44109.1"/>
    </source>
</evidence>
<dbReference type="PATRIC" id="fig|1246995.3.peg.5925"/>
<dbReference type="eggNOG" id="COG1234">
    <property type="taxonomic scope" value="Bacteria"/>
</dbReference>
<accession>U5W4R6</accession>
<feature type="domain" description="Metallo-beta-lactamase" evidence="1">
    <location>
        <begin position="18"/>
        <end position="213"/>
    </location>
</feature>
<dbReference type="Pfam" id="PF12706">
    <property type="entry name" value="Lactamase_B_2"/>
    <property type="match status" value="1"/>
</dbReference>
<reference evidence="2 3" key="1">
    <citation type="journal article" date="2014" name="J. Biotechnol.">
        <title>Complete genome sequence of the actinobacterium Actinoplanes friuliensis HAG 010964, producer of the lipopeptide antibiotic friulimycin.</title>
        <authorList>
            <person name="Ruckert C."/>
            <person name="Szczepanowski R."/>
            <person name="Albersmeier A."/>
            <person name="Goesmann A."/>
            <person name="Fischer N."/>
            <person name="Steinkamper A."/>
            <person name="Puhler A."/>
            <person name="Biener R."/>
            <person name="Schwartz D."/>
            <person name="Kalinowski J."/>
        </authorList>
    </citation>
    <scope>NUCLEOTIDE SEQUENCE [LARGE SCALE GENOMIC DNA]</scope>
    <source>
        <strain evidence="2 3">DSM 7358</strain>
    </source>
</reference>
<dbReference type="STRING" id="1246995.AFR_29240"/>
<dbReference type="AlphaFoldDB" id="U5W4R6"/>
<dbReference type="Gene3D" id="3.60.15.10">
    <property type="entry name" value="Ribonuclease Z/Hydroxyacylglutathione hydrolase-like"/>
    <property type="match status" value="1"/>
</dbReference>
<dbReference type="KEGG" id="afs:AFR_29240"/>
<dbReference type="Proteomes" id="UP000017746">
    <property type="component" value="Chromosome"/>
</dbReference>
<dbReference type="SUPFAM" id="SSF56281">
    <property type="entry name" value="Metallo-hydrolase/oxidoreductase"/>
    <property type="match status" value="1"/>
</dbReference>
<dbReference type="SMART" id="SM00849">
    <property type="entry name" value="Lactamase_B"/>
    <property type="match status" value="1"/>
</dbReference>
<dbReference type="RefSeq" id="WP_023560446.1">
    <property type="nucleotide sequence ID" value="NC_022657.1"/>
</dbReference>
<dbReference type="PANTHER" id="PTHR46018:SF4">
    <property type="entry name" value="METALLO-HYDROLASE YHFI-RELATED"/>
    <property type="match status" value="1"/>
</dbReference>